<name>A0A1A8CQL9_NOTKA</name>
<reference evidence="1" key="2">
    <citation type="submission" date="2016-06" db="EMBL/GenBank/DDBJ databases">
        <title>The genome of a short-lived fish provides insights into sex chromosome evolution and the genetic control of aging.</title>
        <authorList>
            <person name="Reichwald K."/>
            <person name="Felder M."/>
            <person name="Petzold A."/>
            <person name="Koch P."/>
            <person name="Groth M."/>
            <person name="Platzer M."/>
        </authorList>
    </citation>
    <scope>NUCLEOTIDE SEQUENCE</scope>
    <source>
        <tissue evidence="1">Brain</tissue>
    </source>
</reference>
<gene>
    <name evidence="1" type="primary">PLEKHA2</name>
</gene>
<dbReference type="AlphaFoldDB" id="A0A1A8CQL9"/>
<feature type="non-terminal residue" evidence="1">
    <location>
        <position position="72"/>
    </location>
</feature>
<organism evidence="1">
    <name type="scientific">Nothobranchius kadleci</name>
    <name type="common">African annual killifish</name>
    <dbReference type="NCBI Taxonomy" id="1051664"/>
    <lineage>
        <taxon>Eukaryota</taxon>
        <taxon>Metazoa</taxon>
        <taxon>Chordata</taxon>
        <taxon>Craniata</taxon>
        <taxon>Vertebrata</taxon>
        <taxon>Euteleostomi</taxon>
        <taxon>Actinopterygii</taxon>
        <taxon>Neopterygii</taxon>
        <taxon>Teleostei</taxon>
        <taxon>Neoteleostei</taxon>
        <taxon>Acanthomorphata</taxon>
        <taxon>Ovalentaria</taxon>
        <taxon>Atherinomorphae</taxon>
        <taxon>Cyprinodontiformes</taxon>
        <taxon>Nothobranchiidae</taxon>
        <taxon>Nothobranchius</taxon>
    </lineage>
</organism>
<sequence>PPPPPPPHQTPFPPRPLAPARLNYLRPAGWGSSRHQQMLPLGGGGTAPRLSLPAVAASPTAWMRTAFAHRMF</sequence>
<dbReference type="EMBL" id="HADZ01017412">
    <property type="protein sequence ID" value="SBP81353.1"/>
    <property type="molecule type" value="Transcribed_RNA"/>
</dbReference>
<evidence type="ECO:0000313" key="1">
    <source>
        <dbReference type="EMBL" id="SBP81353.1"/>
    </source>
</evidence>
<proteinExistence type="predicted"/>
<reference evidence="1" key="1">
    <citation type="submission" date="2016-05" db="EMBL/GenBank/DDBJ databases">
        <authorList>
            <person name="Lavstsen T."/>
            <person name="Jespersen J.S."/>
        </authorList>
    </citation>
    <scope>NUCLEOTIDE SEQUENCE</scope>
    <source>
        <tissue evidence="1">Brain</tissue>
    </source>
</reference>
<feature type="non-terminal residue" evidence="1">
    <location>
        <position position="1"/>
    </location>
</feature>
<accession>A0A1A8CQL9</accession>
<protein>
    <submittedName>
        <fullName evidence="1">Pleckstrin homology domain containing, family A (Phosphoinositide binding specific) member 2</fullName>
    </submittedName>
</protein>